<accession>A0A0A9HFS8</accession>
<proteinExistence type="predicted"/>
<sequence length="51" mass="5872">MLYLLHHRVNSFLLSKIQILAKYSQEQTSYVNSATRYLLATISPVAPLLQH</sequence>
<dbReference type="AlphaFoldDB" id="A0A0A9HFS8"/>
<reference evidence="1" key="2">
    <citation type="journal article" date="2015" name="Data Brief">
        <title>Shoot transcriptome of the giant reed, Arundo donax.</title>
        <authorList>
            <person name="Barrero R.A."/>
            <person name="Guerrero F.D."/>
            <person name="Moolhuijzen P."/>
            <person name="Goolsby J.A."/>
            <person name="Tidwell J."/>
            <person name="Bellgard S.E."/>
            <person name="Bellgard M.I."/>
        </authorList>
    </citation>
    <scope>NUCLEOTIDE SEQUENCE</scope>
    <source>
        <tissue evidence="1">Shoot tissue taken approximately 20 cm above the soil surface</tissue>
    </source>
</reference>
<protein>
    <submittedName>
        <fullName evidence="1">Uncharacterized protein</fullName>
    </submittedName>
</protein>
<dbReference type="EMBL" id="GBRH01166118">
    <property type="protein sequence ID" value="JAE31778.1"/>
    <property type="molecule type" value="Transcribed_RNA"/>
</dbReference>
<name>A0A0A9HFS8_ARUDO</name>
<evidence type="ECO:0000313" key="1">
    <source>
        <dbReference type="EMBL" id="JAE31778.1"/>
    </source>
</evidence>
<reference evidence="1" key="1">
    <citation type="submission" date="2014-09" db="EMBL/GenBank/DDBJ databases">
        <authorList>
            <person name="Magalhaes I.L.F."/>
            <person name="Oliveira U."/>
            <person name="Santos F.R."/>
            <person name="Vidigal T.H.D.A."/>
            <person name="Brescovit A.D."/>
            <person name="Santos A.J."/>
        </authorList>
    </citation>
    <scope>NUCLEOTIDE SEQUENCE</scope>
    <source>
        <tissue evidence="1">Shoot tissue taken approximately 20 cm above the soil surface</tissue>
    </source>
</reference>
<organism evidence="1">
    <name type="scientific">Arundo donax</name>
    <name type="common">Giant reed</name>
    <name type="synonym">Donax arundinaceus</name>
    <dbReference type="NCBI Taxonomy" id="35708"/>
    <lineage>
        <taxon>Eukaryota</taxon>
        <taxon>Viridiplantae</taxon>
        <taxon>Streptophyta</taxon>
        <taxon>Embryophyta</taxon>
        <taxon>Tracheophyta</taxon>
        <taxon>Spermatophyta</taxon>
        <taxon>Magnoliopsida</taxon>
        <taxon>Liliopsida</taxon>
        <taxon>Poales</taxon>
        <taxon>Poaceae</taxon>
        <taxon>PACMAD clade</taxon>
        <taxon>Arundinoideae</taxon>
        <taxon>Arundineae</taxon>
        <taxon>Arundo</taxon>
    </lineage>
</organism>